<dbReference type="Pfam" id="PF02260">
    <property type="entry name" value="FATC"/>
    <property type="match status" value="1"/>
</dbReference>
<dbReference type="PROSITE" id="PS51190">
    <property type="entry name" value="FATC"/>
    <property type="match status" value="1"/>
</dbReference>
<dbReference type="InterPro" id="IPR011009">
    <property type="entry name" value="Kinase-like_dom_sf"/>
</dbReference>
<dbReference type="Pfam" id="PF00454">
    <property type="entry name" value="PI3_PI4_kinase"/>
    <property type="match status" value="1"/>
</dbReference>
<dbReference type="SMART" id="SM01343">
    <property type="entry name" value="FATC"/>
    <property type="match status" value="1"/>
</dbReference>
<evidence type="ECO:0000259" key="1">
    <source>
        <dbReference type="PROSITE" id="PS50290"/>
    </source>
</evidence>
<dbReference type="SUPFAM" id="SSF56112">
    <property type="entry name" value="Protein kinase-like (PK-like)"/>
    <property type="match status" value="1"/>
</dbReference>
<feature type="domain" description="FATC" evidence="2">
    <location>
        <begin position="541"/>
        <end position="574"/>
    </location>
</feature>
<dbReference type="PROSITE" id="PS50290">
    <property type="entry name" value="PI3_4_KINASE_3"/>
    <property type="match status" value="1"/>
</dbReference>
<sequence>MKFTVELPNHNLQEILHSRASLIFSIVPAFNAVRQSWEHVEEIMGILKTAYPLLALSLESLVDQINQRFKCTADEDAYRLGVALLNDGVQYLNRLGNPRDDAKLPPVTEANITRFAETVLPKQIRAEFEKDLVIGKPNLETYIIKLRKWRDRLEDKLDRRFSEVNLENLCPHLSEFHHQKFEDIEVPGQYLLNKDNNSHFVKIERFLPTIDLARGTNACYKRLKIRGHDGSLHAFAVQFPAARHCRREECLFQLFRIFGDSLSKKVETRRRNIQFTLPIAVPLSPHIRIINDDSRDISMQKIYEDFCRRNGKNRDEPFIYTIEKLRAAFDPRLPKPDIMSIRVEILSAIQSLLVPSTVMKNFFMELYPQFEDFWLFSKQFTSQYASFIFTTYMMCVNTRQPQKIHINRGSGSVWTSDMLPCKIGNKNASLDGSQGGRPAPLFYNAEMVPFRLTPNVQKLIGETSLEGILSVYILVIARALIEPESDLEQYLTLFVRDEVISWCTQQDPPRPIPQNNQLREIVRINVDLIIKRVLSMDHSSSGPSVNTQNVLELISQAVNPRNLAAADTLWMAYF</sequence>
<dbReference type="AlphaFoldDB" id="A0AAW0FTR0"/>
<reference evidence="3 4" key="1">
    <citation type="submission" date="2022-09" db="EMBL/GenBank/DDBJ databases">
        <authorList>
            <person name="Palmer J.M."/>
        </authorList>
    </citation>
    <scope>NUCLEOTIDE SEQUENCE [LARGE SCALE GENOMIC DNA]</scope>
    <source>
        <strain evidence="3 4">DSM 7382</strain>
    </source>
</reference>
<dbReference type="GO" id="GO:0006355">
    <property type="term" value="P:regulation of DNA-templated transcription"/>
    <property type="evidence" value="ECO:0007669"/>
    <property type="project" value="TreeGrafter"/>
</dbReference>
<dbReference type="InterPro" id="IPR000403">
    <property type="entry name" value="PI3/4_kinase_cat_dom"/>
</dbReference>
<dbReference type="InterPro" id="IPR003152">
    <property type="entry name" value="FATC_dom"/>
</dbReference>
<feature type="domain" description="PI3K/PI4K catalytic" evidence="1">
    <location>
        <begin position="207"/>
        <end position="544"/>
    </location>
</feature>
<dbReference type="InterPro" id="IPR050517">
    <property type="entry name" value="DDR_Repair_Kinase"/>
</dbReference>
<protein>
    <submittedName>
        <fullName evidence="3">Uncharacterized protein</fullName>
    </submittedName>
</protein>
<evidence type="ECO:0000313" key="4">
    <source>
        <dbReference type="Proteomes" id="UP001385951"/>
    </source>
</evidence>
<dbReference type="GO" id="GO:0005634">
    <property type="term" value="C:nucleus"/>
    <property type="evidence" value="ECO:0007669"/>
    <property type="project" value="TreeGrafter"/>
</dbReference>
<accession>A0AAW0FTR0</accession>
<name>A0AAW0FTR0_9APHY</name>
<dbReference type="Gene3D" id="1.10.1070.11">
    <property type="entry name" value="Phosphatidylinositol 3-/4-kinase, catalytic domain"/>
    <property type="match status" value="1"/>
</dbReference>
<dbReference type="CDD" id="cd05163">
    <property type="entry name" value="PIKK_TRRAP"/>
    <property type="match status" value="1"/>
</dbReference>
<organism evidence="3 4">
    <name type="scientific">Cerrena zonata</name>
    <dbReference type="NCBI Taxonomy" id="2478898"/>
    <lineage>
        <taxon>Eukaryota</taxon>
        <taxon>Fungi</taxon>
        <taxon>Dikarya</taxon>
        <taxon>Basidiomycota</taxon>
        <taxon>Agaricomycotina</taxon>
        <taxon>Agaricomycetes</taxon>
        <taxon>Polyporales</taxon>
        <taxon>Cerrenaceae</taxon>
        <taxon>Cerrena</taxon>
    </lineage>
</organism>
<gene>
    <name evidence="3" type="ORF">QCA50_016250</name>
</gene>
<keyword evidence="4" id="KW-1185">Reference proteome</keyword>
<proteinExistence type="predicted"/>
<dbReference type="GO" id="GO:0035267">
    <property type="term" value="C:NuA4 histone acetyltransferase complex"/>
    <property type="evidence" value="ECO:0007669"/>
    <property type="project" value="TreeGrafter"/>
</dbReference>
<dbReference type="Proteomes" id="UP001385951">
    <property type="component" value="Unassembled WGS sequence"/>
</dbReference>
<dbReference type="GO" id="GO:0000124">
    <property type="term" value="C:SAGA complex"/>
    <property type="evidence" value="ECO:0007669"/>
    <property type="project" value="TreeGrafter"/>
</dbReference>
<dbReference type="FunFam" id="1.10.1070.11:FF:000044">
    <property type="entry name" value="NuA4 histone acetyltransferase subunit"/>
    <property type="match status" value="1"/>
</dbReference>
<dbReference type="InterPro" id="IPR036940">
    <property type="entry name" value="PI3/4_kinase_cat_sf"/>
</dbReference>
<dbReference type="SMART" id="SM00146">
    <property type="entry name" value="PI3Kc"/>
    <property type="match status" value="1"/>
</dbReference>
<dbReference type="PANTHER" id="PTHR11139:SF1">
    <property type="entry name" value="TRANSFORMATION_TRANSCRIPTION DOMAIN-ASSOCIATED PROTEIN"/>
    <property type="match status" value="1"/>
</dbReference>
<comment type="caution">
    <text evidence="3">The sequence shown here is derived from an EMBL/GenBank/DDBJ whole genome shotgun (WGS) entry which is preliminary data.</text>
</comment>
<evidence type="ECO:0000259" key="2">
    <source>
        <dbReference type="PROSITE" id="PS51190"/>
    </source>
</evidence>
<dbReference type="GO" id="GO:0006281">
    <property type="term" value="P:DNA repair"/>
    <property type="evidence" value="ECO:0007669"/>
    <property type="project" value="TreeGrafter"/>
</dbReference>
<dbReference type="PANTHER" id="PTHR11139">
    <property type="entry name" value="ATAXIA TELANGIECTASIA MUTATED ATM -RELATED"/>
    <property type="match status" value="1"/>
</dbReference>
<dbReference type="EMBL" id="JASBNA010000047">
    <property type="protein sequence ID" value="KAK7680682.1"/>
    <property type="molecule type" value="Genomic_DNA"/>
</dbReference>
<evidence type="ECO:0000313" key="3">
    <source>
        <dbReference type="EMBL" id="KAK7680682.1"/>
    </source>
</evidence>